<keyword evidence="3" id="KW-1185">Reference proteome</keyword>
<evidence type="ECO:0000313" key="3">
    <source>
        <dbReference type="Proteomes" id="UP001057580"/>
    </source>
</evidence>
<dbReference type="InterPro" id="IPR003615">
    <property type="entry name" value="HNH_nuc"/>
</dbReference>
<accession>A0A9E7R7Y8</accession>
<dbReference type="GeneID" id="74942405"/>
<dbReference type="KEGG" id="ssai:N0B31_08245"/>
<keyword evidence="2" id="KW-0540">Nuclease</keyword>
<dbReference type="AlphaFoldDB" id="A0A9E7R7Y8"/>
<evidence type="ECO:0000313" key="2">
    <source>
        <dbReference type="EMBL" id="UWM56273.1"/>
    </source>
</evidence>
<name>A0A9E7R7Y8_9EURY</name>
<reference evidence="2" key="1">
    <citation type="submission" date="2022-09" db="EMBL/GenBank/DDBJ databases">
        <title>Diverse halophilic archaea isolated from saline environments.</title>
        <authorList>
            <person name="Cui H.-L."/>
        </authorList>
    </citation>
    <scope>NUCLEOTIDE SEQUENCE</scope>
    <source>
        <strain evidence="2">ZS-35-S2</strain>
    </source>
</reference>
<protein>
    <submittedName>
        <fullName evidence="2">HNH endonuclease</fullName>
    </submittedName>
</protein>
<evidence type="ECO:0000259" key="1">
    <source>
        <dbReference type="SMART" id="SM00507"/>
    </source>
</evidence>
<dbReference type="GO" id="GO:0003676">
    <property type="term" value="F:nucleic acid binding"/>
    <property type="evidence" value="ECO:0007669"/>
    <property type="project" value="InterPro"/>
</dbReference>
<dbReference type="Gene3D" id="1.10.30.50">
    <property type="match status" value="1"/>
</dbReference>
<gene>
    <name evidence="2" type="ORF">N0B31_08245</name>
</gene>
<dbReference type="Proteomes" id="UP001057580">
    <property type="component" value="Chromosome"/>
</dbReference>
<dbReference type="InterPro" id="IPR002711">
    <property type="entry name" value="HNH"/>
</dbReference>
<keyword evidence="2" id="KW-0378">Hydrolase</keyword>
<dbReference type="GO" id="GO:0004519">
    <property type="term" value="F:endonuclease activity"/>
    <property type="evidence" value="ECO:0007669"/>
    <property type="project" value="UniProtKB-KW"/>
</dbReference>
<proteinExistence type="predicted"/>
<dbReference type="CDD" id="cd00085">
    <property type="entry name" value="HNHc"/>
    <property type="match status" value="1"/>
</dbReference>
<sequence length="98" mass="10814">MLRCLAAGDPEVLGRARHPDARRRVRARDEVCQECGDDGSATYLDVHHTVPVCTFHESDTVNVADAHDEGNLVLLCRSCHARAGLGQLEFESTLEHSF</sequence>
<feature type="domain" description="HNH nuclease" evidence="1">
    <location>
        <begin position="20"/>
        <end position="81"/>
    </location>
</feature>
<dbReference type="RefSeq" id="WP_260643387.1">
    <property type="nucleotide sequence ID" value="NZ_CP104003.1"/>
</dbReference>
<dbReference type="EMBL" id="CP104003">
    <property type="protein sequence ID" value="UWM56273.1"/>
    <property type="molecule type" value="Genomic_DNA"/>
</dbReference>
<organism evidence="2 3">
    <name type="scientific">Salinirubellus salinus</name>
    <dbReference type="NCBI Taxonomy" id="1364945"/>
    <lineage>
        <taxon>Archaea</taxon>
        <taxon>Methanobacteriati</taxon>
        <taxon>Methanobacteriota</taxon>
        <taxon>Stenosarchaea group</taxon>
        <taxon>Halobacteria</taxon>
        <taxon>Halobacteriales</taxon>
        <taxon>Natronomonadaceae</taxon>
        <taxon>Salinirubellus</taxon>
    </lineage>
</organism>
<dbReference type="GO" id="GO:0008270">
    <property type="term" value="F:zinc ion binding"/>
    <property type="evidence" value="ECO:0007669"/>
    <property type="project" value="InterPro"/>
</dbReference>
<dbReference type="SMART" id="SM00507">
    <property type="entry name" value="HNHc"/>
    <property type="match status" value="1"/>
</dbReference>
<dbReference type="Pfam" id="PF01844">
    <property type="entry name" value="HNH"/>
    <property type="match status" value="1"/>
</dbReference>
<keyword evidence="2" id="KW-0255">Endonuclease</keyword>